<sequence length="802" mass="86522">MDSVLSPNTSAFLNYLNTFSSDDISADNTTIGKDVLGNPSTNPTSLPPSAFFNSMPVPGRDTPEDTPPSAKENSVSPDKQTRALSVSDDSEDDASPEVSGNRRVSGAGANKRKVGQTNRNRNNSVDEEDEEDSDSDMSGHEDKRMHNDDKPTKSGKKGGRKSTSGEGKEPNKAARRKEQNRAAQKAFRERREAKVKDLEQKVAELEAKSYGASVENENLRGILKRLQEENISLKQSAFTFSMPVGGNGNSPNNNNNNNTSGTSPFSIPRPQTAKPPTPPLSSVDDGLKSINEISAPLPNGRMVDSPESLVSMNSSNGNTTDNSNQQQQQPDLLQSNAFNAFLFGNNNNVTANSNTNNNGMDFSRPHANPVQSRSDSLSSNQLQSFGTSSSSSVAPSSPSNQSDINALWASLYPQGVEALLADQSQQNSNNNQQFSSALYGNNVNPTPFTMLNSQPSLMSFADAGEQMWDPFNFMGTSTSSMQTQQQQFQQPQQQQQLQPQSVVPQQQQQPIAPQQQQLQNQNSFQHDFNRFAFRDPTSEVAAVADPMNNWNDITDNSVNEFLASLTGGGNNVDTDMNGGSGSGSNAMDQEDAFNAQLQQIFGGNSPSQLFNLTGSTQSPSSSGVNNPFSPTNYLNMSPSPLQPASNAQSPQSSVSVNDRSSYGSPQSTTSSYTSSQSQSAPAPVNAPAGAFSNCLMGGNKAVSPGISTFGPPKSASEIVHVVDTDGTVVKPSDLWLRFGMKHDHVVDHLMIDDLCEQMKSKAVCNDGRLELKVKDAEQMFRFEGGEDHKSRIERMKSRVTSD</sequence>
<evidence type="ECO:0000259" key="4">
    <source>
        <dbReference type="PROSITE" id="PS50217"/>
    </source>
</evidence>
<reference evidence="5" key="2">
    <citation type="submission" date="2014-01" db="EMBL/GenBank/DDBJ databases">
        <title>Evolution of pathogenesis and genome organization in the Tremellales.</title>
        <authorList>
            <person name="Cuomo C."/>
            <person name="Litvintseva A."/>
            <person name="Heitman J."/>
            <person name="Chen Y."/>
            <person name="Sun S."/>
            <person name="Springer D."/>
            <person name="Dromer F."/>
            <person name="Young S."/>
            <person name="Zeng Q."/>
            <person name="Chapman S."/>
            <person name="Gujja S."/>
            <person name="Saif S."/>
            <person name="Birren B."/>
        </authorList>
    </citation>
    <scope>NUCLEOTIDE SEQUENCE</scope>
    <source>
        <strain evidence="5">CBS 10118</strain>
    </source>
</reference>
<dbReference type="Pfam" id="PF00170">
    <property type="entry name" value="bZIP_1"/>
    <property type="match status" value="1"/>
</dbReference>
<feature type="region of interest" description="Disordered" evidence="3">
    <location>
        <begin position="242"/>
        <end position="329"/>
    </location>
</feature>
<feature type="compositionally biased region" description="Low complexity" evidence="3">
    <location>
        <begin position="349"/>
        <end position="358"/>
    </location>
</feature>
<dbReference type="CDD" id="cd14688">
    <property type="entry name" value="bZIP_YAP"/>
    <property type="match status" value="1"/>
</dbReference>
<feature type="domain" description="BZIP" evidence="4">
    <location>
        <begin position="170"/>
        <end position="233"/>
    </location>
</feature>
<feature type="compositionally biased region" description="Low complexity" evidence="3">
    <location>
        <begin position="378"/>
        <end position="401"/>
    </location>
</feature>
<evidence type="ECO:0000256" key="2">
    <source>
        <dbReference type="ARBA" id="ARBA00023242"/>
    </source>
</evidence>
<keyword evidence="2" id="KW-0539">Nucleus</keyword>
<feature type="compositionally biased region" description="Low complexity" evidence="3">
    <location>
        <begin position="249"/>
        <end position="272"/>
    </location>
</feature>
<feature type="region of interest" description="Disordered" evidence="3">
    <location>
        <begin position="471"/>
        <end position="520"/>
    </location>
</feature>
<feature type="region of interest" description="Disordered" evidence="3">
    <location>
        <begin position="349"/>
        <end position="401"/>
    </location>
</feature>
<evidence type="ECO:0000256" key="1">
    <source>
        <dbReference type="ARBA" id="ARBA00004123"/>
    </source>
</evidence>
<dbReference type="InterPro" id="IPR046347">
    <property type="entry name" value="bZIP_sf"/>
</dbReference>
<dbReference type="STRING" id="1296100.A0A1B9G2H0"/>
<dbReference type="PROSITE" id="PS50217">
    <property type="entry name" value="BZIP"/>
    <property type="match status" value="1"/>
</dbReference>
<dbReference type="PROSITE" id="PS00036">
    <property type="entry name" value="BZIP_BASIC"/>
    <property type="match status" value="1"/>
</dbReference>
<dbReference type="GO" id="GO:0090575">
    <property type="term" value="C:RNA polymerase II transcription regulator complex"/>
    <property type="evidence" value="ECO:0007669"/>
    <property type="project" value="TreeGrafter"/>
</dbReference>
<feature type="region of interest" description="Disordered" evidence="3">
    <location>
        <begin position="604"/>
        <end position="684"/>
    </location>
</feature>
<gene>
    <name evidence="5" type="ORF">I302_05029</name>
</gene>
<comment type="subcellular location">
    <subcellularLocation>
        <location evidence="1">Nucleus</location>
    </subcellularLocation>
</comment>
<reference evidence="5" key="1">
    <citation type="submission" date="2013-07" db="EMBL/GenBank/DDBJ databases">
        <title>The Genome Sequence of Cryptococcus bestiolae CBS10118.</title>
        <authorList>
            <consortium name="The Broad Institute Genome Sequencing Platform"/>
            <person name="Cuomo C."/>
            <person name="Litvintseva A."/>
            <person name="Chen Y."/>
            <person name="Heitman J."/>
            <person name="Sun S."/>
            <person name="Springer D."/>
            <person name="Dromer F."/>
            <person name="Young S.K."/>
            <person name="Zeng Q."/>
            <person name="Gargeya S."/>
            <person name="Fitzgerald M."/>
            <person name="Abouelleil A."/>
            <person name="Alvarado L."/>
            <person name="Berlin A.M."/>
            <person name="Chapman S.B."/>
            <person name="Dewar J."/>
            <person name="Goldberg J."/>
            <person name="Griggs A."/>
            <person name="Gujja S."/>
            <person name="Hansen M."/>
            <person name="Howarth C."/>
            <person name="Imamovic A."/>
            <person name="Larimer J."/>
            <person name="McCowan C."/>
            <person name="Murphy C."/>
            <person name="Pearson M."/>
            <person name="Priest M."/>
            <person name="Roberts A."/>
            <person name="Saif S."/>
            <person name="Shea T."/>
            <person name="Sykes S."/>
            <person name="Wortman J."/>
            <person name="Nusbaum C."/>
            <person name="Birren B."/>
        </authorList>
    </citation>
    <scope>NUCLEOTIDE SEQUENCE [LARGE SCALE GENOMIC DNA]</scope>
    <source>
        <strain evidence="5">CBS 10118</strain>
    </source>
</reference>
<feature type="compositionally biased region" description="Low complexity" evidence="3">
    <location>
        <begin position="482"/>
        <end position="520"/>
    </location>
</feature>
<dbReference type="AlphaFoldDB" id="A0A1B9G2H0"/>
<dbReference type="GO" id="GO:0001228">
    <property type="term" value="F:DNA-binding transcription activator activity, RNA polymerase II-specific"/>
    <property type="evidence" value="ECO:0007669"/>
    <property type="project" value="TreeGrafter"/>
</dbReference>
<dbReference type="SUPFAM" id="SSF57959">
    <property type="entry name" value="Leucine zipper domain"/>
    <property type="match status" value="1"/>
</dbReference>
<dbReference type="OrthoDB" id="2593073at2759"/>
<feature type="compositionally biased region" description="Low complexity" evidence="3">
    <location>
        <begin position="637"/>
        <end position="683"/>
    </location>
</feature>
<proteinExistence type="predicted"/>
<feature type="compositionally biased region" description="Low complexity" evidence="3">
    <location>
        <begin position="313"/>
        <end position="329"/>
    </location>
</feature>
<dbReference type="GO" id="GO:0000976">
    <property type="term" value="F:transcription cis-regulatory region binding"/>
    <property type="evidence" value="ECO:0007669"/>
    <property type="project" value="InterPro"/>
</dbReference>
<feature type="compositionally biased region" description="Basic and acidic residues" evidence="3">
    <location>
        <begin position="166"/>
        <end position="196"/>
    </location>
</feature>
<dbReference type="InterPro" id="IPR004827">
    <property type="entry name" value="bZIP"/>
</dbReference>
<dbReference type="VEuPathDB" id="FungiDB:I302_05029"/>
<feature type="compositionally biased region" description="Basic and acidic residues" evidence="3">
    <location>
        <begin position="137"/>
        <end position="152"/>
    </location>
</feature>
<feature type="compositionally biased region" description="Acidic residues" evidence="3">
    <location>
        <begin position="125"/>
        <end position="135"/>
    </location>
</feature>
<dbReference type="PANTHER" id="PTHR40621:SF6">
    <property type="entry name" value="AP-1-LIKE TRANSCRIPTION FACTOR YAP1-RELATED"/>
    <property type="match status" value="1"/>
</dbReference>
<accession>A0A1B9G2H0</accession>
<protein>
    <recommendedName>
        <fullName evidence="4">BZIP domain-containing protein</fullName>
    </recommendedName>
</protein>
<evidence type="ECO:0000256" key="3">
    <source>
        <dbReference type="SAM" id="MobiDB-lite"/>
    </source>
</evidence>
<feature type="compositionally biased region" description="Polar residues" evidence="3">
    <location>
        <begin position="604"/>
        <end position="636"/>
    </location>
</feature>
<dbReference type="InterPro" id="IPR050936">
    <property type="entry name" value="AP-1-like"/>
</dbReference>
<feature type="compositionally biased region" description="Polar residues" evidence="3">
    <location>
        <begin position="71"/>
        <end position="84"/>
    </location>
</feature>
<feature type="compositionally biased region" description="Low complexity" evidence="3">
    <location>
        <begin position="38"/>
        <end position="49"/>
    </location>
</feature>
<dbReference type="SMART" id="SM00338">
    <property type="entry name" value="BRLZ"/>
    <property type="match status" value="1"/>
</dbReference>
<dbReference type="EMBL" id="KI894021">
    <property type="protein sequence ID" value="OCF25216.1"/>
    <property type="molecule type" value="Genomic_DNA"/>
</dbReference>
<dbReference type="Gene3D" id="1.20.5.170">
    <property type="match status" value="1"/>
</dbReference>
<dbReference type="PANTHER" id="PTHR40621">
    <property type="entry name" value="TRANSCRIPTION FACTOR KAPC-RELATED"/>
    <property type="match status" value="1"/>
</dbReference>
<feature type="region of interest" description="Disordered" evidence="3">
    <location>
        <begin position="33"/>
        <end position="196"/>
    </location>
</feature>
<organism evidence="5">
    <name type="scientific">Kwoniella bestiolae CBS 10118</name>
    <dbReference type="NCBI Taxonomy" id="1296100"/>
    <lineage>
        <taxon>Eukaryota</taxon>
        <taxon>Fungi</taxon>
        <taxon>Dikarya</taxon>
        <taxon>Basidiomycota</taxon>
        <taxon>Agaricomycotina</taxon>
        <taxon>Tremellomycetes</taxon>
        <taxon>Tremellales</taxon>
        <taxon>Cryptococcaceae</taxon>
        <taxon>Kwoniella</taxon>
    </lineage>
</organism>
<evidence type="ECO:0000313" key="5">
    <source>
        <dbReference type="EMBL" id="OCF25216.1"/>
    </source>
</evidence>
<feature type="region of interest" description="Disordered" evidence="3">
    <location>
        <begin position="568"/>
        <end position="587"/>
    </location>
</feature>
<name>A0A1B9G2H0_9TREE</name>